<feature type="region of interest" description="Disordered" evidence="1">
    <location>
        <begin position="1"/>
        <end position="37"/>
    </location>
</feature>
<feature type="compositionally biased region" description="Polar residues" evidence="1">
    <location>
        <begin position="22"/>
        <end position="31"/>
    </location>
</feature>
<reference evidence="2" key="1">
    <citation type="submission" date="2020-05" db="EMBL/GenBank/DDBJ databases">
        <title>Phylogenomic resolution of chytrid fungi.</title>
        <authorList>
            <person name="Stajich J.E."/>
            <person name="Amses K."/>
            <person name="Simmons R."/>
            <person name="Seto K."/>
            <person name="Myers J."/>
            <person name="Bonds A."/>
            <person name="Quandt C.A."/>
            <person name="Barry K."/>
            <person name="Liu P."/>
            <person name="Grigoriev I."/>
            <person name="Longcore J.E."/>
            <person name="James T.Y."/>
        </authorList>
    </citation>
    <scope>NUCLEOTIDE SEQUENCE</scope>
    <source>
        <strain evidence="2">JEL0318</strain>
    </source>
</reference>
<evidence type="ECO:0000256" key="1">
    <source>
        <dbReference type="SAM" id="MobiDB-lite"/>
    </source>
</evidence>
<sequence>MKALVRKLPVAKSNAREERAQATATSSSSVRSGPLAGNPLCPVDKLYGSKQQPRKEVAFQGILNEPFPAEN</sequence>
<evidence type="ECO:0000313" key="3">
    <source>
        <dbReference type="Proteomes" id="UP001212841"/>
    </source>
</evidence>
<organism evidence="2 3">
    <name type="scientific">Rhizophlyctis rosea</name>
    <dbReference type="NCBI Taxonomy" id="64517"/>
    <lineage>
        <taxon>Eukaryota</taxon>
        <taxon>Fungi</taxon>
        <taxon>Fungi incertae sedis</taxon>
        <taxon>Chytridiomycota</taxon>
        <taxon>Chytridiomycota incertae sedis</taxon>
        <taxon>Chytridiomycetes</taxon>
        <taxon>Rhizophlyctidales</taxon>
        <taxon>Rhizophlyctidaceae</taxon>
        <taxon>Rhizophlyctis</taxon>
    </lineage>
</organism>
<gene>
    <name evidence="2" type="ORF">HK097_010412</name>
</gene>
<protein>
    <submittedName>
        <fullName evidence="2">Uncharacterized protein</fullName>
    </submittedName>
</protein>
<dbReference type="EMBL" id="JADGJD010000077">
    <property type="protein sequence ID" value="KAJ3055458.1"/>
    <property type="molecule type" value="Genomic_DNA"/>
</dbReference>
<evidence type="ECO:0000313" key="2">
    <source>
        <dbReference type="EMBL" id="KAJ3055458.1"/>
    </source>
</evidence>
<dbReference type="Proteomes" id="UP001212841">
    <property type="component" value="Unassembled WGS sequence"/>
</dbReference>
<keyword evidence="3" id="KW-1185">Reference proteome</keyword>
<accession>A0AAD5X510</accession>
<comment type="caution">
    <text evidence="2">The sequence shown here is derived from an EMBL/GenBank/DDBJ whole genome shotgun (WGS) entry which is preliminary data.</text>
</comment>
<dbReference type="AlphaFoldDB" id="A0AAD5X510"/>
<proteinExistence type="predicted"/>
<name>A0AAD5X510_9FUNG</name>